<dbReference type="EnsemblProtists" id="HpaT806786">
    <property type="protein sequence ID" value="HpaP806786"/>
    <property type="gene ID" value="HpaG806786"/>
</dbReference>
<dbReference type="VEuPathDB" id="FungiDB:HpaG806786"/>
<dbReference type="EMBL" id="JH598343">
    <property type="status" value="NOT_ANNOTATED_CDS"/>
    <property type="molecule type" value="Genomic_DNA"/>
</dbReference>
<reference evidence="2" key="1">
    <citation type="journal article" date="2010" name="Science">
        <title>Signatures of adaptation to obligate biotrophy in the Hyaloperonospora arabidopsidis genome.</title>
        <authorList>
            <person name="Baxter L."/>
            <person name="Tripathy S."/>
            <person name="Ishaque N."/>
            <person name="Boot N."/>
            <person name="Cabral A."/>
            <person name="Kemen E."/>
            <person name="Thines M."/>
            <person name="Ah-Fong A."/>
            <person name="Anderson R."/>
            <person name="Badejoko W."/>
            <person name="Bittner-Eddy P."/>
            <person name="Boore J.L."/>
            <person name="Chibucos M.C."/>
            <person name="Coates M."/>
            <person name="Dehal P."/>
            <person name="Delehaunty K."/>
            <person name="Dong S."/>
            <person name="Downton P."/>
            <person name="Dumas B."/>
            <person name="Fabro G."/>
            <person name="Fronick C."/>
            <person name="Fuerstenberg S.I."/>
            <person name="Fulton L."/>
            <person name="Gaulin E."/>
            <person name="Govers F."/>
            <person name="Hughes L."/>
            <person name="Humphray S."/>
            <person name="Jiang R.H."/>
            <person name="Judelson H."/>
            <person name="Kamoun S."/>
            <person name="Kyung K."/>
            <person name="Meijer H."/>
            <person name="Minx P."/>
            <person name="Morris P."/>
            <person name="Nelson J."/>
            <person name="Phuntumart V."/>
            <person name="Qutob D."/>
            <person name="Rehmany A."/>
            <person name="Rougon-Cardoso A."/>
            <person name="Ryden P."/>
            <person name="Torto-Alalibo T."/>
            <person name="Studholme D."/>
            <person name="Wang Y."/>
            <person name="Win J."/>
            <person name="Wood J."/>
            <person name="Clifton S.W."/>
            <person name="Rogers J."/>
            <person name="Van den Ackerveken G."/>
            <person name="Jones J.D."/>
            <person name="McDowell J.M."/>
            <person name="Beynon J."/>
            <person name="Tyler B.M."/>
        </authorList>
    </citation>
    <scope>NUCLEOTIDE SEQUENCE [LARGE SCALE GENOMIC DNA]</scope>
    <source>
        <strain evidence="2">Emoy2</strain>
    </source>
</reference>
<name>M4BK53_HYAAE</name>
<dbReference type="InParanoid" id="M4BK53"/>
<protein>
    <submittedName>
        <fullName evidence="1">Uncharacterized protein</fullName>
    </submittedName>
</protein>
<organism evidence="1 2">
    <name type="scientific">Hyaloperonospora arabidopsidis (strain Emoy2)</name>
    <name type="common">Downy mildew agent</name>
    <name type="synonym">Peronospora arabidopsidis</name>
    <dbReference type="NCBI Taxonomy" id="559515"/>
    <lineage>
        <taxon>Eukaryota</taxon>
        <taxon>Sar</taxon>
        <taxon>Stramenopiles</taxon>
        <taxon>Oomycota</taxon>
        <taxon>Peronosporomycetes</taxon>
        <taxon>Peronosporales</taxon>
        <taxon>Peronosporaceae</taxon>
        <taxon>Hyaloperonospora</taxon>
    </lineage>
</organism>
<dbReference type="eggNOG" id="ENOG502SU6Z">
    <property type="taxonomic scope" value="Eukaryota"/>
</dbReference>
<reference evidence="1" key="2">
    <citation type="submission" date="2015-06" db="UniProtKB">
        <authorList>
            <consortium name="EnsemblProtists"/>
        </authorList>
    </citation>
    <scope>IDENTIFICATION</scope>
    <source>
        <strain evidence="1">Emoy2</strain>
    </source>
</reference>
<accession>M4BK53</accession>
<dbReference type="AlphaFoldDB" id="M4BK53"/>
<sequence>MDKTSNVIAGFRACELWPMPLSQQQRRLKLFLDGGCIKDVELPSWLKVKEVVQTEVLVLPESSSNARKRHKTFDVNRGLFTREDLQNIDV</sequence>
<dbReference type="Proteomes" id="UP000011713">
    <property type="component" value="Unassembled WGS sequence"/>
</dbReference>
<keyword evidence="2" id="KW-1185">Reference proteome</keyword>
<evidence type="ECO:0000313" key="2">
    <source>
        <dbReference type="Proteomes" id="UP000011713"/>
    </source>
</evidence>
<dbReference type="HOGENOM" id="CLU_165112_0_0_1"/>
<evidence type="ECO:0000313" key="1">
    <source>
        <dbReference type="EnsemblProtists" id="HpaP806786"/>
    </source>
</evidence>
<proteinExistence type="predicted"/>